<dbReference type="Proteomes" id="UP000031246">
    <property type="component" value="Unassembled WGS sequence"/>
</dbReference>
<dbReference type="RefSeq" id="WP_039482687.1">
    <property type="nucleotide sequence ID" value="NZ_JSYN01000042.1"/>
</dbReference>
<gene>
    <name evidence="1" type="ORF">OC25_25140</name>
</gene>
<dbReference type="OrthoDB" id="631891at2"/>
<keyword evidence="2" id="KW-1185">Reference proteome</keyword>
<dbReference type="EMBL" id="JSYN01000042">
    <property type="protein sequence ID" value="KIA89534.1"/>
    <property type="molecule type" value="Genomic_DNA"/>
</dbReference>
<reference evidence="1 2" key="1">
    <citation type="submission" date="2014-10" db="EMBL/GenBank/DDBJ databases">
        <title>Pedobacter Kyungheensis.</title>
        <authorList>
            <person name="Anderson B.M."/>
            <person name="Newman J.D."/>
        </authorList>
    </citation>
    <scope>NUCLEOTIDE SEQUENCE [LARGE SCALE GENOMIC DNA]</scope>
    <source>
        <strain evidence="1 2">KACC 16221</strain>
    </source>
</reference>
<proteinExistence type="predicted"/>
<organism evidence="1 2">
    <name type="scientific">Pedobacter kyungheensis</name>
    <dbReference type="NCBI Taxonomy" id="1069985"/>
    <lineage>
        <taxon>Bacteria</taxon>
        <taxon>Pseudomonadati</taxon>
        <taxon>Bacteroidota</taxon>
        <taxon>Sphingobacteriia</taxon>
        <taxon>Sphingobacteriales</taxon>
        <taxon>Sphingobacteriaceae</taxon>
        <taxon>Pedobacter</taxon>
    </lineage>
</organism>
<accession>A0A0C1FNS3</accession>
<protein>
    <submittedName>
        <fullName evidence="1">Uncharacterized protein</fullName>
    </submittedName>
</protein>
<sequence>MLNKNIPSTNFFRLPFTPNTRILTENTLNQYSEIRKPKRGYFPIKIRKISFSNELLVIGVILDKELEEMVYIKVTISELLVSCSVDTYENYLSRYAYFALNQLMYYRTEYDFEDNYWPGFFDQETGVSKYLMIHKSKDNLHVSSKVRYKGLYKPGKQLPTVSAKKSELRKAVPSIQELPPRETHTVLGFCLADNNNERFRTNHYPFLIPYIGILNKAKTEVRSFTTYVLNEMQLSEMDLSDEQQNLVEICIDMKKIALVANPEYKEDAHKLAEKQNQNQNNFNQLFELWQKALPLLSGRLYTHYSYTYGMRNVKGKPRRSYMTPCAFNNETPEIYFLWKDMGDYYKLELRLMLEGKIHPLQYYFNTAFFAMLSHSPRKYVLLNSVNDSQLLSYFQQSQFQLLVLKKHYDGDFKDFVDQLRMVYRFINK</sequence>
<evidence type="ECO:0000313" key="2">
    <source>
        <dbReference type="Proteomes" id="UP000031246"/>
    </source>
</evidence>
<comment type="caution">
    <text evidence="1">The sequence shown here is derived from an EMBL/GenBank/DDBJ whole genome shotgun (WGS) entry which is preliminary data.</text>
</comment>
<dbReference type="AlphaFoldDB" id="A0A0C1FNS3"/>
<name>A0A0C1FNS3_9SPHI</name>
<evidence type="ECO:0000313" key="1">
    <source>
        <dbReference type="EMBL" id="KIA89534.1"/>
    </source>
</evidence>